<keyword evidence="6" id="KW-1185">Reference proteome</keyword>
<proteinExistence type="predicted"/>
<dbReference type="SUPFAM" id="SSF47413">
    <property type="entry name" value="lambda repressor-like DNA-binding domains"/>
    <property type="match status" value="1"/>
</dbReference>
<dbReference type="Gene3D" id="3.40.50.2300">
    <property type="match status" value="2"/>
</dbReference>
<accession>A0A366F602</accession>
<feature type="domain" description="HTH lacI-type" evidence="4">
    <location>
        <begin position="6"/>
        <end position="60"/>
    </location>
</feature>
<organism evidence="5 6">
    <name type="scientific">Roseiarcus fermentans</name>
    <dbReference type="NCBI Taxonomy" id="1473586"/>
    <lineage>
        <taxon>Bacteria</taxon>
        <taxon>Pseudomonadati</taxon>
        <taxon>Pseudomonadota</taxon>
        <taxon>Alphaproteobacteria</taxon>
        <taxon>Hyphomicrobiales</taxon>
        <taxon>Roseiarcaceae</taxon>
        <taxon>Roseiarcus</taxon>
    </lineage>
</organism>
<protein>
    <submittedName>
        <fullName evidence="5">LacI family transcriptional regulator</fullName>
    </submittedName>
</protein>
<dbReference type="InterPro" id="IPR025997">
    <property type="entry name" value="SBP_2_dom"/>
</dbReference>
<dbReference type="RefSeq" id="WP_113890816.1">
    <property type="nucleotide sequence ID" value="NZ_QNRK01000022.1"/>
</dbReference>
<name>A0A366F602_9HYPH</name>
<dbReference type="InterPro" id="IPR010982">
    <property type="entry name" value="Lambda_DNA-bd_dom_sf"/>
</dbReference>
<dbReference type="InterPro" id="IPR028082">
    <property type="entry name" value="Peripla_BP_I"/>
</dbReference>
<keyword evidence="2" id="KW-0238">DNA-binding</keyword>
<dbReference type="OrthoDB" id="9805774at2"/>
<reference evidence="5 6" key="1">
    <citation type="submission" date="2018-06" db="EMBL/GenBank/DDBJ databases">
        <title>Genomic Encyclopedia of Type Strains, Phase IV (KMG-IV): sequencing the most valuable type-strain genomes for metagenomic binning, comparative biology and taxonomic classification.</title>
        <authorList>
            <person name="Goeker M."/>
        </authorList>
    </citation>
    <scope>NUCLEOTIDE SEQUENCE [LARGE SCALE GENOMIC DNA]</scope>
    <source>
        <strain evidence="5 6">DSM 24875</strain>
    </source>
</reference>
<dbReference type="PANTHER" id="PTHR30146:SF152">
    <property type="entry name" value="TRANSCRIPTIONAL REGULATORY PROTEIN"/>
    <property type="match status" value="1"/>
</dbReference>
<dbReference type="PROSITE" id="PS50932">
    <property type="entry name" value="HTH_LACI_2"/>
    <property type="match status" value="1"/>
</dbReference>
<dbReference type="AlphaFoldDB" id="A0A366F602"/>
<dbReference type="Proteomes" id="UP000253529">
    <property type="component" value="Unassembled WGS sequence"/>
</dbReference>
<dbReference type="PROSITE" id="PS00356">
    <property type="entry name" value="HTH_LACI_1"/>
    <property type="match status" value="1"/>
</dbReference>
<evidence type="ECO:0000259" key="4">
    <source>
        <dbReference type="PROSITE" id="PS50932"/>
    </source>
</evidence>
<dbReference type="Pfam" id="PF00356">
    <property type="entry name" value="LacI"/>
    <property type="match status" value="1"/>
</dbReference>
<dbReference type="Gene3D" id="1.10.260.40">
    <property type="entry name" value="lambda repressor-like DNA-binding domains"/>
    <property type="match status" value="1"/>
</dbReference>
<dbReference type="PANTHER" id="PTHR30146">
    <property type="entry name" value="LACI-RELATED TRANSCRIPTIONAL REPRESSOR"/>
    <property type="match status" value="1"/>
</dbReference>
<keyword evidence="3" id="KW-0804">Transcription</keyword>
<dbReference type="GO" id="GO:0000976">
    <property type="term" value="F:transcription cis-regulatory region binding"/>
    <property type="evidence" value="ECO:0007669"/>
    <property type="project" value="TreeGrafter"/>
</dbReference>
<keyword evidence="1" id="KW-0805">Transcription regulation</keyword>
<dbReference type="CDD" id="cd01392">
    <property type="entry name" value="HTH_LacI"/>
    <property type="match status" value="1"/>
</dbReference>
<dbReference type="EMBL" id="QNRK01000022">
    <property type="protein sequence ID" value="RBP09199.1"/>
    <property type="molecule type" value="Genomic_DNA"/>
</dbReference>
<evidence type="ECO:0000256" key="3">
    <source>
        <dbReference type="ARBA" id="ARBA00023163"/>
    </source>
</evidence>
<evidence type="ECO:0000256" key="1">
    <source>
        <dbReference type="ARBA" id="ARBA00023015"/>
    </source>
</evidence>
<dbReference type="GO" id="GO:0003700">
    <property type="term" value="F:DNA-binding transcription factor activity"/>
    <property type="evidence" value="ECO:0007669"/>
    <property type="project" value="TreeGrafter"/>
</dbReference>
<dbReference type="SMART" id="SM00354">
    <property type="entry name" value="HTH_LACI"/>
    <property type="match status" value="1"/>
</dbReference>
<evidence type="ECO:0000313" key="6">
    <source>
        <dbReference type="Proteomes" id="UP000253529"/>
    </source>
</evidence>
<evidence type="ECO:0000256" key="2">
    <source>
        <dbReference type="ARBA" id="ARBA00023125"/>
    </source>
</evidence>
<dbReference type="CDD" id="cd06307">
    <property type="entry name" value="PBP1_sugar_binding"/>
    <property type="match status" value="1"/>
</dbReference>
<comment type="caution">
    <text evidence="5">The sequence shown here is derived from an EMBL/GenBank/DDBJ whole genome shotgun (WGS) entry which is preliminary data.</text>
</comment>
<sequence>MAAGHLTLKDIAREAGVSVATLDRVLHGRAGVRDDTARRVRETIARHGFHPSSAAADLARRRTSRFAVVVPDGGNLFMQAIVAAVGDMSAWLNARRASAETIRADVFNPAALAETLESLAGRYDGVAVVALDHQSVRAAIDDLVAAGTHVVTLVSDVPGSRRHHYVGIDNVAAGRTAGSLIGRFACGRMGEVGVVAGSQSLRDHAERAFGFHQVTGLEYPNLSALAPVEGGDRDEANETLTARLLADHPDLIGLYNVGAGTPGVMKALADSGREGEVVVVAHDLTPVTRRGLLRGAIDAVIVQDPGHEARSAMRVLLSLARREPILAEQEKIRVEIVMRDNLP</sequence>
<dbReference type="SUPFAM" id="SSF53822">
    <property type="entry name" value="Periplasmic binding protein-like I"/>
    <property type="match status" value="1"/>
</dbReference>
<evidence type="ECO:0000313" key="5">
    <source>
        <dbReference type="EMBL" id="RBP09199.1"/>
    </source>
</evidence>
<gene>
    <name evidence="5" type="ORF">DFR50_12236</name>
</gene>
<dbReference type="Pfam" id="PF13407">
    <property type="entry name" value="Peripla_BP_4"/>
    <property type="match status" value="1"/>
</dbReference>
<dbReference type="InterPro" id="IPR000843">
    <property type="entry name" value="HTH_LacI"/>
</dbReference>